<dbReference type="PANTHER" id="PTHR10127:SF780">
    <property type="entry name" value="METALLOENDOPEPTIDASE"/>
    <property type="match status" value="1"/>
</dbReference>
<dbReference type="SUPFAM" id="SSF55486">
    <property type="entry name" value="Metalloproteases ('zincins'), catalytic domain"/>
    <property type="match status" value="1"/>
</dbReference>
<keyword evidence="2 6" id="KW-0479">Metal-binding</keyword>
<dbReference type="PRINTS" id="PR00480">
    <property type="entry name" value="ASTACIN"/>
</dbReference>
<gene>
    <name evidence="9" type="primary">VMPA</name>
    <name evidence="9" type="ORF">FJT64_011184</name>
</gene>
<sequence length="405" mass="45414">MWKPIGAKLHEGDLLLSPDQKKRYSMKPDKSSSAPLIPKKWPGNTIKYHIKDPGPSPDVVEHAMSRWSGGTCIKFEPVTTGGQLEIKYGEGCYTQLGYVDGSQELVLSPDCESEPVLVHLLGHVLGLPHTHSRSDRDEHLLVRAHNGLVEDFQYLNSKDYGDCPFNYQSIMMYDTYGLSRSGEAVFLAALDSKSGVMASSSIGMQDAFIPDADLGFANQVLGCPKTDKSCKKLEPIEPWPCDVDIKTDDRRYQKMVLDFENMDRSAPNNCVWRVEYTGREKCTRVGMYILFEPVPDRERMLFLFSSGCRYFQVEVFDPVFQASQFYCGSEFVRKAGRTFMTGGVHPERGASNALYAFARFRATTGPVTWKYKTTAGDLGTTGRVYAFTVEDKYCSDMISPVAPCF</sequence>
<evidence type="ECO:0000256" key="7">
    <source>
        <dbReference type="RuleBase" id="RU361183"/>
    </source>
</evidence>
<dbReference type="PROSITE" id="PS51864">
    <property type="entry name" value="ASTACIN"/>
    <property type="match status" value="1"/>
</dbReference>
<organism evidence="9 10">
    <name type="scientific">Amphibalanus amphitrite</name>
    <name type="common">Striped barnacle</name>
    <name type="synonym">Balanus amphitrite</name>
    <dbReference type="NCBI Taxonomy" id="1232801"/>
    <lineage>
        <taxon>Eukaryota</taxon>
        <taxon>Metazoa</taxon>
        <taxon>Ecdysozoa</taxon>
        <taxon>Arthropoda</taxon>
        <taxon>Crustacea</taxon>
        <taxon>Multicrustacea</taxon>
        <taxon>Cirripedia</taxon>
        <taxon>Thoracica</taxon>
        <taxon>Thoracicalcarea</taxon>
        <taxon>Balanomorpha</taxon>
        <taxon>Balanoidea</taxon>
        <taxon>Balanidae</taxon>
        <taxon>Amphibalaninae</taxon>
        <taxon>Amphibalanus</taxon>
    </lineage>
</organism>
<comment type="cofactor">
    <cofactor evidence="6 7">
        <name>Zn(2+)</name>
        <dbReference type="ChEBI" id="CHEBI:29105"/>
    </cofactor>
    <text evidence="6 7">Binds 1 zinc ion per subunit.</text>
</comment>
<dbReference type="InterPro" id="IPR006026">
    <property type="entry name" value="Peptidase_Metallo"/>
</dbReference>
<protein>
    <recommendedName>
        <fullName evidence="7">Metalloendopeptidase</fullName>
        <ecNumber evidence="7">3.4.24.-</ecNumber>
    </recommendedName>
</protein>
<keyword evidence="3 7" id="KW-0378">Hydrolase</keyword>
<name>A0A6A4VGF1_AMPAM</name>
<dbReference type="EC" id="3.4.24.-" evidence="7"/>
<dbReference type="GO" id="GO:0006508">
    <property type="term" value="P:proteolysis"/>
    <property type="evidence" value="ECO:0007669"/>
    <property type="project" value="UniProtKB-KW"/>
</dbReference>
<keyword evidence="5 7" id="KW-0482">Metalloprotease</keyword>
<keyword evidence="4 6" id="KW-0862">Zinc</keyword>
<evidence type="ECO:0000256" key="3">
    <source>
        <dbReference type="ARBA" id="ARBA00022801"/>
    </source>
</evidence>
<reference evidence="9 10" key="1">
    <citation type="submission" date="2019-07" db="EMBL/GenBank/DDBJ databases">
        <title>Draft genome assembly of a fouling barnacle, Amphibalanus amphitrite (Darwin, 1854): The first reference genome for Thecostraca.</title>
        <authorList>
            <person name="Kim W."/>
        </authorList>
    </citation>
    <scope>NUCLEOTIDE SEQUENCE [LARGE SCALE GENOMIC DNA]</scope>
    <source>
        <strain evidence="9">SNU_AA5</strain>
        <tissue evidence="9">Soma without cirri and trophi</tissue>
    </source>
</reference>
<evidence type="ECO:0000256" key="2">
    <source>
        <dbReference type="ARBA" id="ARBA00022723"/>
    </source>
</evidence>
<dbReference type="Gene3D" id="3.40.390.10">
    <property type="entry name" value="Collagenase (Catalytic Domain)"/>
    <property type="match status" value="1"/>
</dbReference>
<evidence type="ECO:0000313" key="10">
    <source>
        <dbReference type="Proteomes" id="UP000440578"/>
    </source>
</evidence>
<dbReference type="GO" id="GO:0008270">
    <property type="term" value="F:zinc ion binding"/>
    <property type="evidence" value="ECO:0007669"/>
    <property type="project" value="UniProtKB-UniRule"/>
</dbReference>
<keyword evidence="1 7" id="KW-0645">Protease</keyword>
<dbReference type="InterPro" id="IPR024079">
    <property type="entry name" value="MetalloPept_cat_dom_sf"/>
</dbReference>
<proteinExistence type="predicted"/>
<dbReference type="InterPro" id="IPR001506">
    <property type="entry name" value="Peptidase_M12A"/>
</dbReference>
<comment type="caution">
    <text evidence="9">The sequence shown here is derived from an EMBL/GenBank/DDBJ whole genome shotgun (WGS) entry which is preliminary data.</text>
</comment>
<dbReference type="AlphaFoldDB" id="A0A6A4VGF1"/>
<dbReference type="GO" id="GO:0004222">
    <property type="term" value="F:metalloendopeptidase activity"/>
    <property type="evidence" value="ECO:0007669"/>
    <property type="project" value="UniProtKB-UniRule"/>
</dbReference>
<comment type="caution">
    <text evidence="6">Lacks conserved residue(s) required for the propagation of feature annotation.</text>
</comment>
<evidence type="ECO:0000313" key="9">
    <source>
        <dbReference type="EMBL" id="KAF0290634.1"/>
    </source>
</evidence>
<evidence type="ECO:0000256" key="5">
    <source>
        <dbReference type="ARBA" id="ARBA00023049"/>
    </source>
</evidence>
<keyword evidence="10" id="KW-1185">Reference proteome</keyword>
<feature type="binding site" evidence="6">
    <location>
        <position position="129"/>
    </location>
    <ligand>
        <name>Zn(2+)</name>
        <dbReference type="ChEBI" id="CHEBI:29105"/>
        <note>catalytic</note>
    </ligand>
</feature>
<feature type="binding site" evidence="6">
    <location>
        <position position="119"/>
    </location>
    <ligand>
        <name>Zn(2+)</name>
        <dbReference type="ChEBI" id="CHEBI:29105"/>
        <note>catalytic</note>
    </ligand>
</feature>
<dbReference type="OrthoDB" id="291007at2759"/>
<dbReference type="SMART" id="SM00235">
    <property type="entry name" value="ZnMc"/>
    <property type="match status" value="1"/>
</dbReference>
<evidence type="ECO:0000256" key="1">
    <source>
        <dbReference type="ARBA" id="ARBA00022670"/>
    </source>
</evidence>
<dbReference type="PANTHER" id="PTHR10127">
    <property type="entry name" value="DISCOIDIN, CUB, EGF, LAMININ , AND ZINC METALLOPROTEASE DOMAIN CONTAINING"/>
    <property type="match status" value="1"/>
</dbReference>
<evidence type="ECO:0000259" key="8">
    <source>
        <dbReference type="PROSITE" id="PS51864"/>
    </source>
</evidence>
<evidence type="ECO:0000256" key="6">
    <source>
        <dbReference type="PROSITE-ProRule" id="PRU01211"/>
    </source>
</evidence>
<dbReference type="Proteomes" id="UP000440578">
    <property type="component" value="Unassembled WGS sequence"/>
</dbReference>
<evidence type="ECO:0000256" key="4">
    <source>
        <dbReference type="ARBA" id="ARBA00022833"/>
    </source>
</evidence>
<feature type="domain" description="Peptidase M12A" evidence="8">
    <location>
        <begin position="34"/>
        <end position="224"/>
    </location>
</feature>
<accession>A0A6A4VGF1</accession>
<feature type="binding site" evidence="6">
    <location>
        <position position="123"/>
    </location>
    <ligand>
        <name>Zn(2+)</name>
        <dbReference type="ChEBI" id="CHEBI:29105"/>
        <note>catalytic</note>
    </ligand>
</feature>
<dbReference type="EMBL" id="VIIS01001939">
    <property type="protein sequence ID" value="KAF0290634.1"/>
    <property type="molecule type" value="Genomic_DNA"/>
</dbReference>
<dbReference type="Pfam" id="PF01400">
    <property type="entry name" value="Astacin"/>
    <property type="match status" value="1"/>
</dbReference>